<dbReference type="Proteomes" id="UP001228049">
    <property type="component" value="Unassembled WGS sequence"/>
</dbReference>
<dbReference type="InterPro" id="IPR058042">
    <property type="entry name" value="CAMSAP_N"/>
</dbReference>
<dbReference type="GO" id="GO:0007026">
    <property type="term" value="P:negative regulation of microtubule depolymerization"/>
    <property type="evidence" value="ECO:0007669"/>
    <property type="project" value="TreeGrafter"/>
</dbReference>
<dbReference type="Pfam" id="PF11971">
    <property type="entry name" value="CAMSAP_CH"/>
    <property type="match status" value="1"/>
</dbReference>
<dbReference type="PANTHER" id="PTHR21595:SF3">
    <property type="entry name" value="CALMODULIN-REGULATED SPECTRIN-ASSOCIATED PROTEIN 1"/>
    <property type="match status" value="1"/>
</dbReference>
<protein>
    <submittedName>
        <fullName evidence="3">Calmodulin-regulated spectrin-associated protein 1-B</fullName>
    </submittedName>
</protein>
<feature type="domain" description="CASAMP second calponin-homology" evidence="1">
    <location>
        <begin position="238"/>
        <end position="276"/>
    </location>
</feature>
<gene>
    <name evidence="3" type="ORF">KUDE01_008065</name>
</gene>
<dbReference type="InterPro" id="IPR022613">
    <property type="entry name" value="CH_CAMSAP_2"/>
</dbReference>
<evidence type="ECO:0000313" key="3">
    <source>
        <dbReference type="EMBL" id="KAK1892994.1"/>
    </source>
</evidence>
<dbReference type="InterPro" id="IPR032940">
    <property type="entry name" value="CAMSAP"/>
</dbReference>
<accession>A0AAD9C3U5</accession>
<proteinExistence type="predicted"/>
<dbReference type="GO" id="GO:0005516">
    <property type="term" value="F:calmodulin binding"/>
    <property type="evidence" value="ECO:0007669"/>
    <property type="project" value="InterPro"/>
</dbReference>
<evidence type="ECO:0000259" key="2">
    <source>
        <dbReference type="Pfam" id="PF25532"/>
    </source>
</evidence>
<dbReference type="EMBL" id="JASDAP010000013">
    <property type="protein sequence ID" value="KAK1892994.1"/>
    <property type="molecule type" value="Genomic_DNA"/>
</dbReference>
<dbReference type="Pfam" id="PF25532">
    <property type="entry name" value="CH_CAMSAP2_N"/>
    <property type="match status" value="1"/>
</dbReference>
<feature type="domain" description="CASAMP N-terminal" evidence="2">
    <location>
        <begin position="3"/>
        <end position="154"/>
    </location>
</feature>
<comment type="caution">
    <text evidence="3">The sequence shown here is derived from an EMBL/GenBank/DDBJ whole genome shotgun (WGS) entry which is preliminary data.</text>
</comment>
<reference evidence="3" key="1">
    <citation type="submission" date="2023-04" db="EMBL/GenBank/DDBJ databases">
        <title>Chromosome-level genome of Chaenocephalus aceratus.</title>
        <authorList>
            <person name="Park H."/>
        </authorList>
    </citation>
    <scope>NUCLEOTIDE SEQUENCE</scope>
    <source>
        <strain evidence="3">DE</strain>
        <tissue evidence="3">Muscle</tissue>
    </source>
</reference>
<dbReference type="GO" id="GO:0031122">
    <property type="term" value="P:cytoplasmic microtubule organization"/>
    <property type="evidence" value="ECO:0007669"/>
    <property type="project" value="TreeGrafter"/>
</dbReference>
<dbReference type="GO" id="GO:0051011">
    <property type="term" value="F:microtubule minus-end binding"/>
    <property type="evidence" value="ECO:0007669"/>
    <property type="project" value="TreeGrafter"/>
</dbReference>
<evidence type="ECO:0000259" key="1">
    <source>
        <dbReference type="Pfam" id="PF11971"/>
    </source>
</evidence>
<name>A0AAD9C3U5_DISEL</name>
<sequence>MDLVPLEMYDSARAKIAANLRWLFAKAYGIDHIPEDLRDPFYTDQYEQEHIKPPVIHLLLSCELYCRVCALILKTEQAASLQSHLSVIQALSRKGIYVVESDDTPVTDEDLACVPIKMRPDKIIHAGLCDRSQTQSLSAHMPMIDALMMAYTVEMISIEKVVASVKRFSTFSASKELPFDLEDAMVFWINKVNMKMREIAEREHKVKHHPLESPSHQKSPSKWYWKLVPVRYRREHTSGRQLPFFPLLEDLMRDVCDGAAMLTVVNYYCPDLMKLE</sequence>
<evidence type="ECO:0000313" key="4">
    <source>
        <dbReference type="Proteomes" id="UP001228049"/>
    </source>
</evidence>
<keyword evidence="4" id="KW-1185">Reference proteome</keyword>
<dbReference type="AlphaFoldDB" id="A0AAD9C3U5"/>
<feature type="non-terminal residue" evidence="3">
    <location>
        <position position="276"/>
    </location>
</feature>
<dbReference type="GO" id="GO:0036449">
    <property type="term" value="C:microtubule minus-end"/>
    <property type="evidence" value="ECO:0007669"/>
    <property type="project" value="TreeGrafter"/>
</dbReference>
<organism evidence="3 4">
    <name type="scientific">Dissostichus eleginoides</name>
    <name type="common">Patagonian toothfish</name>
    <name type="synonym">Dissostichus amissus</name>
    <dbReference type="NCBI Taxonomy" id="100907"/>
    <lineage>
        <taxon>Eukaryota</taxon>
        <taxon>Metazoa</taxon>
        <taxon>Chordata</taxon>
        <taxon>Craniata</taxon>
        <taxon>Vertebrata</taxon>
        <taxon>Euteleostomi</taxon>
        <taxon>Actinopterygii</taxon>
        <taxon>Neopterygii</taxon>
        <taxon>Teleostei</taxon>
        <taxon>Neoteleostei</taxon>
        <taxon>Acanthomorphata</taxon>
        <taxon>Eupercaria</taxon>
        <taxon>Perciformes</taxon>
        <taxon>Notothenioidei</taxon>
        <taxon>Nototheniidae</taxon>
        <taxon>Dissostichus</taxon>
    </lineage>
</organism>
<dbReference type="PANTHER" id="PTHR21595">
    <property type="entry name" value="PATRONIN"/>
    <property type="match status" value="1"/>
</dbReference>